<protein>
    <submittedName>
        <fullName evidence="1">Toxin HicA</fullName>
    </submittedName>
</protein>
<accession>A0A1F7S254</accession>
<comment type="caution">
    <text evidence="1">The sequence shown here is derived from an EMBL/GenBank/DDBJ whole genome shotgun (WGS) entry which is preliminary data.</text>
</comment>
<dbReference type="Pfam" id="PF07927">
    <property type="entry name" value="HicA_toxin"/>
    <property type="match status" value="1"/>
</dbReference>
<gene>
    <name evidence="1" type="ORF">A2161_18540</name>
</gene>
<reference evidence="1 2" key="1">
    <citation type="journal article" date="2016" name="Nat. Commun.">
        <title>Thousands of microbial genomes shed light on interconnected biogeochemical processes in an aquifer system.</title>
        <authorList>
            <person name="Anantharaman K."/>
            <person name="Brown C.T."/>
            <person name="Hug L.A."/>
            <person name="Sharon I."/>
            <person name="Castelle C.J."/>
            <person name="Probst A.J."/>
            <person name="Thomas B.C."/>
            <person name="Singh A."/>
            <person name="Wilkins M.J."/>
            <person name="Karaoz U."/>
            <person name="Brodie E.L."/>
            <person name="Williams K.H."/>
            <person name="Hubbard S.S."/>
            <person name="Banfield J.F."/>
        </authorList>
    </citation>
    <scope>NUCLEOTIDE SEQUENCE [LARGE SCALE GENOMIC DNA]</scope>
</reference>
<dbReference type="EMBL" id="MGDD01000078">
    <property type="protein sequence ID" value="OGL47378.1"/>
    <property type="molecule type" value="Genomic_DNA"/>
</dbReference>
<proteinExistence type="predicted"/>
<dbReference type="Proteomes" id="UP000179266">
    <property type="component" value="Unassembled WGS sequence"/>
</dbReference>
<dbReference type="InterPro" id="IPR012933">
    <property type="entry name" value="HicA_mRNA_interferase"/>
</dbReference>
<dbReference type="AlphaFoldDB" id="A0A1F7S254"/>
<evidence type="ECO:0000313" key="1">
    <source>
        <dbReference type="EMBL" id="OGL47378.1"/>
    </source>
</evidence>
<sequence>MSNTKKILSQILKGRSDANIAFGDLCNLMIFLGFEERVKGSHHIFRRAEIEEKINIQKEGNKAKPYQVKQVRSLILKYKLGEK</sequence>
<organism evidence="1 2">
    <name type="scientific">Candidatus Schekmanbacteria bacterium RBG_13_48_7</name>
    <dbReference type="NCBI Taxonomy" id="1817878"/>
    <lineage>
        <taxon>Bacteria</taxon>
        <taxon>Candidatus Schekmaniibacteriota</taxon>
    </lineage>
</organism>
<evidence type="ECO:0000313" key="2">
    <source>
        <dbReference type="Proteomes" id="UP000179266"/>
    </source>
</evidence>
<name>A0A1F7S254_9BACT</name>